<dbReference type="InterPro" id="IPR007969">
    <property type="entry name" value="DUF732"/>
</dbReference>
<keyword evidence="1" id="KW-0732">Signal</keyword>
<dbReference type="AlphaFoldDB" id="A0A378TMZ0"/>
<dbReference type="Pfam" id="PF05305">
    <property type="entry name" value="DUF732"/>
    <property type="match status" value="1"/>
</dbReference>
<feature type="domain" description="DUF732" evidence="2">
    <location>
        <begin position="43"/>
        <end position="111"/>
    </location>
</feature>
<name>A0A378TMZ0_9MYCO</name>
<evidence type="ECO:0000256" key="1">
    <source>
        <dbReference type="SAM" id="SignalP"/>
    </source>
</evidence>
<dbReference type="EMBL" id="UGQT01000001">
    <property type="protein sequence ID" value="STZ60986.1"/>
    <property type="molecule type" value="Genomic_DNA"/>
</dbReference>
<feature type="signal peptide" evidence="1">
    <location>
        <begin position="1"/>
        <end position="38"/>
    </location>
</feature>
<gene>
    <name evidence="3" type="ORF">NCTC10821_04530</name>
</gene>
<feature type="chain" id="PRO_5016879022" evidence="1">
    <location>
        <begin position="39"/>
        <end position="133"/>
    </location>
</feature>
<accession>A0A378TMZ0</accession>
<sequence>MSNGAPSVGDFLSMKFTPIAVAAMAAGVMLASAAPAQADPGSDAFLAAITNAGITGIDPGTAVSVGQQVCPMLAEPGQRMADVAADVSNSIGRPLGPATMFTGVAISLFCPGAVAALGDRINNPQILPGLLGI</sequence>
<protein>
    <submittedName>
        <fullName evidence="3">Protein of uncharacterized function (DUF732)</fullName>
    </submittedName>
</protein>
<proteinExistence type="predicted"/>
<dbReference type="Proteomes" id="UP000254978">
    <property type="component" value="Unassembled WGS sequence"/>
</dbReference>
<evidence type="ECO:0000313" key="3">
    <source>
        <dbReference type="EMBL" id="STZ60986.1"/>
    </source>
</evidence>
<evidence type="ECO:0000313" key="4">
    <source>
        <dbReference type="Proteomes" id="UP000254978"/>
    </source>
</evidence>
<keyword evidence="4" id="KW-1185">Reference proteome</keyword>
<reference evidence="3 4" key="1">
    <citation type="submission" date="2018-06" db="EMBL/GenBank/DDBJ databases">
        <authorList>
            <consortium name="Pathogen Informatics"/>
            <person name="Doyle S."/>
        </authorList>
    </citation>
    <scope>NUCLEOTIDE SEQUENCE [LARGE SCALE GENOMIC DNA]</scope>
    <source>
        <strain evidence="3 4">NCTC10821</strain>
    </source>
</reference>
<evidence type="ECO:0000259" key="2">
    <source>
        <dbReference type="Pfam" id="PF05305"/>
    </source>
</evidence>
<organism evidence="3 4">
    <name type="scientific">Mycolicibacterium tokaiense</name>
    <dbReference type="NCBI Taxonomy" id="39695"/>
    <lineage>
        <taxon>Bacteria</taxon>
        <taxon>Bacillati</taxon>
        <taxon>Actinomycetota</taxon>
        <taxon>Actinomycetes</taxon>
        <taxon>Mycobacteriales</taxon>
        <taxon>Mycobacteriaceae</taxon>
        <taxon>Mycolicibacterium</taxon>
    </lineage>
</organism>